<sequence length="399" mass="44361">MNKLINALKIFISFSLVLCVSVEMDLYADHHETESVSETESQDLAPNSKSAILIERDTGEVIFEKNAQNVLPPASMTKIMTMLLIMEELEGGNLSLSEKVRISEKAASMGGSQIFLEEGEEMTVDDLLKGIAVASGNDASVALAERIGGSEEEFVKMMNQKAKELGLKNTLFQNTTGLPAENHYSTAEDMAVMAKELLKFEDITKYTSIYEDYLRKGQENEFWLVNTNKLVKFYEGVDGLKTGFTNEAKYCLTATAEKDGMRVIAVVMGADSTKNRNSDVSSMLDYVYNKYTTKQLFNKNQVVTSFNWLKAKNQKVNIITNDSISILHKKGEDLSDIETDIKIKQDITLPIKKGTAVGVLQVKNNDEILTETELVIQDDMEKAGTFQLAARILGSFLSK</sequence>
<feature type="binding site" evidence="14">
    <location>
        <position position="241"/>
    </location>
    <ligand>
        <name>substrate</name>
    </ligand>
</feature>
<comment type="function">
    <text evidence="1">Removes C-terminal D-alanyl residues from sugar-peptide cell wall precursors.</text>
</comment>
<dbReference type="Gene3D" id="2.60.410.10">
    <property type="entry name" value="D-Ala-D-Ala carboxypeptidase, C-terminal domain"/>
    <property type="match status" value="1"/>
</dbReference>
<dbReference type="InterPro" id="IPR001967">
    <property type="entry name" value="Peptidase_S11_N"/>
</dbReference>
<evidence type="ECO:0000259" key="16">
    <source>
        <dbReference type="SMART" id="SM00936"/>
    </source>
</evidence>
<keyword evidence="7" id="KW-0732">Signal</keyword>
<evidence type="ECO:0000256" key="10">
    <source>
        <dbReference type="ARBA" id="ARBA00022984"/>
    </source>
</evidence>
<dbReference type="InterPro" id="IPR012338">
    <property type="entry name" value="Beta-lactam/transpept-like"/>
</dbReference>
<dbReference type="Pfam" id="PF00768">
    <property type="entry name" value="Peptidase_S11"/>
    <property type="match status" value="1"/>
</dbReference>
<keyword evidence="8" id="KW-0378">Hydrolase</keyword>
<evidence type="ECO:0000256" key="9">
    <source>
        <dbReference type="ARBA" id="ARBA00022960"/>
    </source>
</evidence>
<evidence type="ECO:0000256" key="4">
    <source>
        <dbReference type="ARBA" id="ARBA00012448"/>
    </source>
</evidence>
<evidence type="ECO:0000256" key="3">
    <source>
        <dbReference type="ARBA" id="ARBA00007164"/>
    </source>
</evidence>
<dbReference type="Proteomes" id="UP000199687">
    <property type="component" value="Unassembled WGS sequence"/>
</dbReference>
<dbReference type="GO" id="GO:0008360">
    <property type="term" value="P:regulation of cell shape"/>
    <property type="evidence" value="ECO:0007669"/>
    <property type="project" value="UniProtKB-KW"/>
</dbReference>
<comment type="catalytic activity">
    <reaction evidence="12">
        <text>Preferential cleavage: (Ac)2-L-Lys-D-Ala-|-D-Ala. Also transpeptidation of peptidyl-alanyl moieties that are N-acyl substituents of D-alanine.</text>
        <dbReference type="EC" id="3.4.16.4"/>
    </reaction>
</comment>
<dbReference type="Pfam" id="PF07943">
    <property type="entry name" value="PBP5_C"/>
    <property type="match status" value="1"/>
</dbReference>
<evidence type="ECO:0000256" key="8">
    <source>
        <dbReference type="ARBA" id="ARBA00022801"/>
    </source>
</evidence>
<dbReference type="Gene3D" id="3.40.710.10">
    <property type="entry name" value="DD-peptidase/beta-lactamase superfamily"/>
    <property type="match status" value="1"/>
</dbReference>
<dbReference type="InterPro" id="IPR018044">
    <property type="entry name" value="Peptidase_S11"/>
</dbReference>
<evidence type="ECO:0000313" key="17">
    <source>
        <dbReference type="EMBL" id="SER14770.1"/>
    </source>
</evidence>
<evidence type="ECO:0000256" key="12">
    <source>
        <dbReference type="ARBA" id="ARBA00034000"/>
    </source>
</evidence>
<evidence type="ECO:0000313" key="18">
    <source>
        <dbReference type="Proteomes" id="UP000199687"/>
    </source>
</evidence>
<organism evidence="17 18">
    <name type="scientific">Gracilibacillus ureilyticus</name>
    <dbReference type="NCBI Taxonomy" id="531814"/>
    <lineage>
        <taxon>Bacteria</taxon>
        <taxon>Bacillati</taxon>
        <taxon>Bacillota</taxon>
        <taxon>Bacilli</taxon>
        <taxon>Bacillales</taxon>
        <taxon>Bacillaceae</taxon>
        <taxon>Gracilibacillus</taxon>
    </lineage>
</organism>
<gene>
    <name evidence="17" type="ORF">SAMN04487944_101399</name>
</gene>
<dbReference type="SMART" id="SM00936">
    <property type="entry name" value="PBP5_C"/>
    <property type="match status" value="1"/>
</dbReference>
<dbReference type="InterPro" id="IPR012907">
    <property type="entry name" value="Peptidase_S11_C"/>
</dbReference>
<dbReference type="AlphaFoldDB" id="A0A1H9LTP8"/>
<dbReference type="EC" id="3.4.16.4" evidence="4"/>
<dbReference type="UniPathway" id="UPA00219"/>
<keyword evidence="11" id="KW-0961">Cell wall biogenesis/degradation</keyword>
<evidence type="ECO:0000256" key="1">
    <source>
        <dbReference type="ARBA" id="ARBA00003217"/>
    </source>
</evidence>
<comment type="pathway">
    <text evidence="2">Cell wall biogenesis; peptidoglycan biosynthesis.</text>
</comment>
<dbReference type="SUPFAM" id="SSF56601">
    <property type="entry name" value="beta-lactamase/transpeptidase-like"/>
    <property type="match status" value="1"/>
</dbReference>
<dbReference type="PRINTS" id="PR00725">
    <property type="entry name" value="DADACBPTASE1"/>
</dbReference>
<evidence type="ECO:0000256" key="6">
    <source>
        <dbReference type="ARBA" id="ARBA00022670"/>
    </source>
</evidence>
<dbReference type="GO" id="GO:0009252">
    <property type="term" value="P:peptidoglycan biosynthetic process"/>
    <property type="evidence" value="ECO:0007669"/>
    <property type="project" value="UniProtKB-UniPathway"/>
</dbReference>
<keyword evidence="5 17" id="KW-0121">Carboxypeptidase</keyword>
<name>A0A1H9LTP8_9BACI</name>
<dbReference type="GO" id="GO:0009002">
    <property type="term" value="F:serine-type D-Ala-D-Ala carboxypeptidase activity"/>
    <property type="evidence" value="ECO:0007669"/>
    <property type="project" value="UniProtKB-EC"/>
</dbReference>
<dbReference type="InterPro" id="IPR037167">
    <property type="entry name" value="Peptidase_S11_C_sf"/>
</dbReference>
<evidence type="ECO:0000256" key="7">
    <source>
        <dbReference type="ARBA" id="ARBA00022729"/>
    </source>
</evidence>
<evidence type="ECO:0000256" key="11">
    <source>
        <dbReference type="ARBA" id="ARBA00023316"/>
    </source>
</evidence>
<keyword evidence="18" id="KW-1185">Reference proteome</keyword>
<evidence type="ECO:0000256" key="13">
    <source>
        <dbReference type="PIRSR" id="PIRSR618044-1"/>
    </source>
</evidence>
<dbReference type="SUPFAM" id="SSF69189">
    <property type="entry name" value="Penicillin-binding protein associated domain"/>
    <property type="match status" value="1"/>
</dbReference>
<proteinExistence type="inferred from homology"/>
<keyword evidence="6" id="KW-0645">Protease</keyword>
<feature type="active site" description="Acyl-ester intermediate" evidence="13">
    <location>
        <position position="75"/>
    </location>
</feature>
<feature type="active site" evidence="13">
    <location>
        <position position="135"/>
    </location>
</feature>
<reference evidence="17 18" key="1">
    <citation type="submission" date="2016-10" db="EMBL/GenBank/DDBJ databases">
        <authorList>
            <person name="de Groot N.N."/>
        </authorList>
    </citation>
    <scope>NUCLEOTIDE SEQUENCE [LARGE SCALE GENOMIC DNA]</scope>
    <source>
        <strain evidence="17 18">CGMCC 1.7727</strain>
    </source>
</reference>
<dbReference type="InterPro" id="IPR015956">
    <property type="entry name" value="Peniciliin-bd_prot_C_sf"/>
</dbReference>
<feature type="domain" description="Peptidase S11 D-Ala-D-Ala carboxypeptidase A C-terminal" evidence="16">
    <location>
        <begin position="291"/>
        <end position="382"/>
    </location>
</feature>
<dbReference type="GO" id="GO:0006508">
    <property type="term" value="P:proteolysis"/>
    <property type="evidence" value="ECO:0007669"/>
    <property type="project" value="UniProtKB-KW"/>
</dbReference>
<keyword evidence="10" id="KW-0573">Peptidoglycan synthesis</keyword>
<comment type="similarity">
    <text evidence="3 15">Belongs to the peptidase S11 family.</text>
</comment>
<feature type="active site" description="Proton acceptor" evidence="13">
    <location>
        <position position="78"/>
    </location>
</feature>
<dbReference type="EMBL" id="FOGL01000001">
    <property type="protein sequence ID" value="SER14770.1"/>
    <property type="molecule type" value="Genomic_DNA"/>
</dbReference>
<dbReference type="STRING" id="531814.SAMN04487944_101399"/>
<evidence type="ECO:0000256" key="2">
    <source>
        <dbReference type="ARBA" id="ARBA00004752"/>
    </source>
</evidence>
<keyword evidence="9" id="KW-0133">Cell shape</keyword>
<protein>
    <recommendedName>
        <fullName evidence="4">serine-type D-Ala-D-Ala carboxypeptidase</fullName>
        <ecNumber evidence="4">3.4.16.4</ecNumber>
    </recommendedName>
</protein>
<dbReference type="PANTHER" id="PTHR21581:SF6">
    <property type="entry name" value="TRAFFICKING PROTEIN PARTICLE COMPLEX SUBUNIT 12"/>
    <property type="match status" value="1"/>
</dbReference>
<evidence type="ECO:0000256" key="14">
    <source>
        <dbReference type="PIRSR" id="PIRSR618044-2"/>
    </source>
</evidence>
<evidence type="ECO:0000256" key="15">
    <source>
        <dbReference type="RuleBase" id="RU004016"/>
    </source>
</evidence>
<dbReference type="PANTHER" id="PTHR21581">
    <property type="entry name" value="D-ALANYL-D-ALANINE CARBOXYPEPTIDASE"/>
    <property type="match status" value="1"/>
</dbReference>
<dbReference type="GO" id="GO:0071555">
    <property type="term" value="P:cell wall organization"/>
    <property type="evidence" value="ECO:0007669"/>
    <property type="project" value="UniProtKB-KW"/>
</dbReference>
<accession>A0A1H9LTP8</accession>
<evidence type="ECO:0000256" key="5">
    <source>
        <dbReference type="ARBA" id="ARBA00022645"/>
    </source>
</evidence>